<evidence type="ECO:0000313" key="1">
    <source>
        <dbReference type="EMBL" id="GBP90991.1"/>
    </source>
</evidence>
<protein>
    <submittedName>
        <fullName evidence="1">Uncharacterized protein</fullName>
    </submittedName>
</protein>
<comment type="caution">
    <text evidence="1">The sequence shown here is derived from an EMBL/GenBank/DDBJ whole genome shotgun (WGS) entry which is preliminary data.</text>
</comment>
<evidence type="ECO:0000313" key="2">
    <source>
        <dbReference type="Proteomes" id="UP000299102"/>
    </source>
</evidence>
<dbReference type="AlphaFoldDB" id="A0A4C1ZQ34"/>
<accession>A0A4C1ZQ34</accession>
<keyword evidence="2" id="KW-1185">Reference proteome</keyword>
<organism evidence="1 2">
    <name type="scientific">Eumeta variegata</name>
    <name type="common">Bagworm moth</name>
    <name type="synonym">Eumeta japonica</name>
    <dbReference type="NCBI Taxonomy" id="151549"/>
    <lineage>
        <taxon>Eukaryota</taxon>
        <taxon>Metazoa</taxon>
        <taxon>Ecdysozoa</taxon>
        <taxon>Arthropoda</taxon>
        <taxon>Hexapoda</taxon>
        <taxon>Insecta</taxon>
        <taxon>Pterygota</taxon>
        <taxon>Neoptera</taxon>
        <taxon>Endopterygota</taxon>
        <taxon>Lepidoptera</taxon>
        <taxon>Glossata</taxon>
        <taxon>Ditrysia</taxon>
        <taxon>Tineoidea</taxon>
        <taxon>Psychidae</taxon>
        <taxon>Oiketicinae</taxon>
        <taxon>Eumeta</taxon>
    </lineage>
</organism>
<dbReference type="Proteomes" id="UP000299102">
    <property type="component" value="Unassembled WGS sequence"/>
</dbReference>
<sequence length="80" mass="8401">MLLEQAVRCLNIYADSLADMLKSPARGGLRLVAAEGRTRCAMGHTIDSDPVSAFVFTPGPVFNFGSGVALDSDPGSIEDT</sequence>
<gene>
    <name evidence="1" type="ORF">EVAR_66123_1</name>
</gene>
<reference evidence="1 2" key="1">
    <citation type="journal article" date="2019" name="Commun. Biol.">
        <title>The bagworm genome reveals a unique fibroin gene that provides high tensile strength.</title>
        <authorList>
            <person name="Kono N."/>
            <person name="Nakamura H."/>
            <person name="Ohtoshi R."/>
            <person name="Tomita M."/>
            <person name="Numata K."/>
            <person name="Arakawa K."/>
        </authorList>
    </citation>
    <scope>NUCLEOTIDE SEQUENCE [LARGE SCALE GENOMIC DNA]</scope>
</reference>
<dbReference type="EMBL" id="BGZK01002131">
    <property type="protein sequence ID" value="GBP90991.1"/>
    <property type="molecule type" value="Genomic_DNA"/>
</dbReference>
<proteinExistence type="predicted"/>
<name>A0A4C1ZQ34_EUMVA</name>